<gene>
    <name evidence="1" type="ORF">THAOC_36475</name>
</gene>
<keyword evidence="2" id="KW-1185">Reference proteome</keyword>
<dbReference type="EMBL" id="AGNL01049016">
    <property type="protein sequence ID" value="EJK44945.1"/>
    <property type="molecule type" value="Genomic_DNA"/>
</dbReference>
<proteinExistence type="predicted"/>
<evidence type="ECO:0000313" key="1">
    <source>
        <dbReference type="EMBL" id="EJK44945.1"/>
    </source>
</evidence>
<accession>K0R045</accession>
<comment type="caution">
    <text evidence="1">The sequence shown here is derived from an EMBL/GenBank/DDBJ whole genome shotgun (WGS) entry which is preliminary data.</text>
</comment>
<dbReference type="AlphaFoldDB" id="K0R045"/>
<name>K0R045_THAOC</name>
<dbReference type="Proteomes" id="UP000266841">
    <property type="component" value="Unassembled WGS sequence"/>
</dbReference>
<organism evidence="1 2">
    <name type="scientific">Thalassiosira oceanica</name>
    <name type="common">Marine diatom</name>
    <dbReference type="NCBI Taxonomy" id="159749"/>
    <lineage>
        <taxon>Eukaryota</taxon>
        <taxon>Sar</taxon>
        <taxon>Stramenopiles</taxon>
        <taxon>Ochrophyta</taxon>
        <taxon>Bacillariophyta</taxon>
        <taxon>Coscinodiscophyceae</taxon>
        <taxon>Thalassiosirophycidae</taxon>
        <taxon>Thalassiosirales</taxon>
        <taxon>Thalassiosiraceae</taxon>
        <taxon>Thalassiosira</taxon>
    </lineage>
</organism>
<evidence type="ECO:0000313" key="2">
    <source>
        <dbReference type="Proteomes" id="UP000266841"/>
    </source>
</evidence>
<sequence>SLRKKTRKKPLMKHETIPIPRLVQARLWVRVPKAQKRVRLASCLPVSSQCKPP</sequence>
<protein>
    <submittedName>
        <fullName evidence="1">Uncharacterized protein</fullName>
    </submittedName>
</protein>
<feature type="non-terminal residue" evidence="1">
    <location>
        <position position="1"/>
    </location>
</feature>
<reference evidence="1 2" key="1">
    <citation type="journal article" date="2012" name="Genome Biol.">
        <title>Genome and low-iron response of an oceanic diatom adapted to chronic iron limitation.</title>
        <authorList>
            <person name="Lommer M."/>
            <person name="Specht M."/>
            <person name="Roy A.S."/>
            <person name="Kraemer L."/>
            <person name="Andreson R."/>
            <person name="Gutowska M.A."/>
            <person name="Wolf J."/>
            <person name="Bergner S.V."/>
            <person name="Schilhabel M.B."/>
            <person name="Klostermeier U.C."/>
            <person name="Beiko R.G."/>
            <person name="Rosenstiel P."/>
            <person name="Hippler M."/>
            <person name="Laroche J."/>
        </authorList>
    </citation>
    <scope>NUCLEOTIDE SEQUENCE [LARGE SCALE GENOMIC DNA]</scope>
    <source>
        <strain evidence="1 2">CCMP1005</strain>
    </source>
</reference>